<gene>
    <name evidence="1" type="ORF">CSW57_08480</name>
</gene>
<evidence type="ECO:0000313" key="1">
    <source>
        <dbReference type="EMBL" id="PHV67685.1"/>
    </source>
</evidence>
<name>A0A2G3PPG9_WILMA</name>
<reference evidence="1 2" key="1">
    <citation type="submission" date="2017-10" db="EMBL/GenBank/DDBJ databases">
        <title>The draft genome sequence of Williamsia sp. BULT 1.1 isolated from the semi-arid grassland soils from South Africa.</title>
        <authorList>
            <person name="Kabwe M.H."/>
            <person name="Govender N."/>
            <person name="Mutseka Lunga P."/>
            <person name="Vikram S."/>
            <person name="Makhalanyane T.P."/>
        </authorList>
    </citation>
    <scope>NUCLEOTIDE SEQUENCE [LARGE SCALE GENOMIC DNA]</scope>
    <source>
        <strain evidence="1 2">BULT 1.1</strain>
    </source>
</reference>
<evidence type="ECO:0000313" key="2">
    <source>
        <dbReference type="Proteomes" id="UP000225108"/>
    </source>
</evidence>
<sequence>MTVQRPDEADTWISDAAAHLEHGDEGVVLERLGPRLRSATRLGVPIATDDPGIEINERAIRRLLARAIDRSCRRDVAAIHITTDHGSVRRIRVEMVARYGDQIGAMSERVREAVRGRLGSLRITVADCVDVTWVDVQPVDPASPADQPRSIPR</sequence>
<evidence type="ECO:0008006" key="3">
    <source>
        <dbReference type="Google" id="ProtNLM"/>
    </source>
</evidence>
<proteinExistence type="predicted"/>
<comment type="caution">
    <text evidence="1">The sequence shown here is derived from an EMBL/GenBank/DDBJ whole genome shotgun (WGS) entry which is preliminary data.</text>
</comment>
<dbReference type="RefSeq" id="WP_099382356.1">
    <property type="nucleotide sequence ID" value="NZ_PEBD01000005.1"/>
</dbReference>
<dbReference type="EMBL" id="PEBD01000005">
    <property type="protein sequence ID" value="PHV67685.1"/>
    <property type="molecule type" value="Genomic_DNA"/>
</dbReference>
<protein>
    <recommendedName>
        <fullName evidence="3">Asp23/Gls24 family envelope stress response protein</fullName>
    </recommendedName>
</protein>
<dbReference type="Proteomes" id="UP000225108">
    <property type="component" value="Unassembled WGS sequence"/>
</dbReference>
<accession>A0A2G3PPG9</accession>
<organism evidence="1 2">
    <name type="scientific">Williamsia marianensis</name>
    <dbReference type="NCBI Taxonomy" id="85044"/>
    <lineage>
        <taxon>Bacteria</taxon>
        <taxon>Bacillati</taxon>
        <taxon>Actinomycetota</taxon>
        <taxon>Actinomycetes</taxon>
        <taxon>Mycobacteriales</taxon>
        <taxon>Nocardiaceae</taxon>
        <taxon>Williamsia</taxon>
    </lineage>
</organism>
<dbReference type="AlphaFoldDB" id="A0A2G3PPG9"/>